<keyword evidence="3" id="KW-1185">Reference proteome</keyword>
<dbReference type="Proteomes" id="UP000701801">
    <property type="component" value="Unassembled WGS sequence"/>
</dbReference>
<name>A0A9N9LGY1_9HELO</name>
<gene>
    <name evidence="2" type="ORF">HYALB_00005582</name>
</gene>
<protein>
    <submittedName>
        <fullName evidence="2">Uncharacterized protein</fullName>
    </submittedName>
</protein>
<evidence type="ECO:0000313" key="3">
    <source>
        <dbReference type="Proteomes" id="UP000701801"/>
    </source>
</evidence>
<comment type="caution">
    <text evidence="2">The sequence shown here is derived from an EMBL/GenBank/DDBJ whole genome shotgun (WGS) entry which is preliminary data.</text>
</comment>
<sequence>MNVVLSHFHLSLNSIHTHTLSTPNKTSFDTSPTITNHPSILKINIQTHHSPVNLLSPNLPKKNPYKSPQHAPTLMSQPHSPRTTKQPTDTTSMTSTSTIHSTVSLLKDKLTQKDRKAKKAMKAAAARSTLSQDGKVVSEETRWVPKDPDSRKSKPLPGWNARARTAEAYMIPAMTR</sequence>
<feature type="region of interest" description="Disordered" evidence="1">
    <location>
        <begin position="125"/>
        <end position="159"/>
    </location>
</feature>
<evidence type="ECO:0000256" key="1">
    <source>
        <dbReference type="SAM" id="MobiDB-lite"/>
    </source>
</evidence>
<reference evidence="2" key="1">
    <citation type="submission" date="2021-07" db="EMBL/GenBank/DDBJ databases">
        <authorList>
            <person name="Durling M."/>
        </authorList>
    </citation>
    <scope>NUCLEOTIDE SEQUENCE</scope>
</reference>
<accession>A0A9N9LGY1</accession>
<evidence type="ECO:0000313" key="2">
    <source>
        <dbReference type="EMBL" id="CAG8973838.1"/>
    </source>
</evidence>
<dbReference type="EMBL" id="CAJVRM010000081">
    <property type="protein sequence ID" value="CAG8973838.1"/>
    <property type="molecule type" value="Genomic_DNA"/>
</dbReference>
<dbReference type="AlphaFoldDB" id="A0A9N9LGY1"/>
<feature type="region of interest" description="Disordered" evidence="1">
    <location>
        <begin position="51"/>
        <end position="101"/>
    </location>
</feature>
<organism evidence="2 3">
    <name type="scientific">Hymenoscyphus albidus</name>
    <dbReference type="NCBI Taxonomy" id="595503"/>
    <lineage>
        <taxon>Eukaryota</taxon>
        <taxon>Fungi</taxon>
        <taxon>Dikarya</taxon>
        <taxon>Ascomycota</taxon>
        <taxon>Pezizomycotina</taxon>
        <taxon>Leotiomycetes</taxon>
        <taxon>Helotiales</taxon>
        <taxon>Helotiaceae</taxon>
        <taxon>Hymenoscyphus</taxon>
    </lineage>
</organism>
<feature type="compositionally biased region" description="Low complexity" evidence="1">
    <location>
        <begin position="83"/>
        <end position="101"/>
    </location>
</feature>
<proteinExistence type="predicted"/>
<feature type="compositionally biased region" description="Basic and acidic residues" evidence="1">
    <location>
        <begin position="136"/>
        <end position="152"/>
    </location>
</feature>